<dbReference type="InterPro" id="IPR011009">
    <property type="entry name" value="Kinase-like_dom_sf"/>
</dbReference>
<evidence type="ECO:0000256" key="7">
    <source>
        <dbReference type="ARBA" id="ARBA00022692"/>
    </source>
</evidence>
<dbReference type="Proteomes" id="UP001595632">
    <property type="component" value="Unassembled WGS sequence"/>
</dbReference>
<dbReference type="CDD" id="cd13972">
    <property type="entry name" value="UbiB"/>
    <property type="match status" value="1"/>
</dbReference>
<dbReference type="NCBIfam" id="TIGR01982">
    <property type="entry name" value="UbiB"/>
    <property type="match status" value="1"/>
</dbReference>
<keyword evidence="7 13" id="KW-0812">Transmembrane</keyword>
<comment type="pathway">
    <text evidence="1">Cofactor biosynthesis; ubiquinone biosynthesis [regulation].</text>
</comment>
<evidence type="ECO:0000256" key="2">
    <source>
        <dbReference type="ARBA" id="ARBA00009670"/>
    </source>
</evidence>
<evidence type="ECO:0000256" key="10">
    <source>
        <dbReference type="ARBA" id="ARBA00022840"/>
    </source>
</evidence>
<evidence type="ECO:0000313" key="15">
    <source>
        <dbReference type="EMBL" id="MFC3141555.1"/>
    </source>
</evidence>
<comment type="caution">
    <text evidence="15">The sequence shown here is derived from an EMBL/GenBank/DDBJ whole genome shotgun (WGS) entry which is preliminary data.</text>
</comment>
<proteinExistence type="inferred from homology"/>
<feature type="transmembrane region" description="Helical" evidence="13">
    <location>
        <begin position="488"/>
        <end position="507"/>
    </location>
</feature>
<keyword evidence="4" id="KW-0997">Cell inner membrane</keyword>
<evidence type="ECO:0000256" key="11">
    <source>
        <dbReference type="ARBA" id="ARBA00022989"/>
    </source>
</evidence>
<dbReference type="Pfam" id="PF03109">
    <property type="entry name" value="ABC1"/>
    <property type="match status" value="1"/>
</dbReference>
<evidence type="ECO:0000256" key="3">
    <source>
        <dbReference type="ARBA" id="ARBA00022475"/>
    </source>
</evidence>
<evidence type="ECO:0000256" key="8">
    <source>
        <dbReference type="ARBA" id="ARBA00022741"/>
    </source>
</evidence>
<keyword evidence="5" id="KW-0808">Transferase</keyword>
<dbReference type="InterPro" id="IPR004147">
    <property type="entry name" value="ABC1_dom"/>
</dbReference>
<feature type="domain" description="ABC1 atypical kinase-like" evidence="14">
    <location>
        <begin position="97"/>
        <end position="342"/>
    </location>
</feature>
<protein>
    <submittedName>
        <fullName evidence="15">2-polyprenylphenol 6-hydroxylase</fullName>
    </submittedName>
</protein>
<dbReference type="InterPro" id="IPR010232">
    <property type="entry name" value="UbiB"/>
</dbReference>
<gene>
    <name evidence="15" type="primary">ubiB</name>
    <name evidence="15" type="ORF">ACFOGP_02490</name>
</gene>
<evidence type="ECO:0000256" key="1">
    <source>
        <dbReference type="ARBA" id="ARBA00005020"/>
    </source>
</evidence>
<keyword evidence="11 13" id="KW-1133">Transmembrane helix</keyword>
<evidence type="ECO:0000256" key="5">
    <source>
        <dbReference type="ARBA" id="ARBA00022679"/>
    </source>
</evidence>
<dbReference type="EMBL" id="JBHRTB010000010">
    <property type="protein sequence ID" value="MFC3141555.1"/>
    <property type="molecule type" value="Genomic_DNA"/>
</dbReference>
<name>A0ABV7GJI9_9RHOB</name>
<dbReference type="SUPFAM" id="SSF56112">
    <property type="entry name" value="Protein kinase-like (PK-like)"/>
    <property type="match status" value="1"/>
</dbReference>
<dbReference type="RefSeq" id="WP_275632186.1">
    <property type="nucleotide sequence ID" value="NZ_JARGYD010000002.1"/>
</dbReference>
<keyword evidence="9" id="KW-0418">Kinase</keyword>
<evidence type="ECO:0000313" key="16">
    <source>
        <dbReference type="Proteomes" id="UP001595632"/>
    </source>
</evidence>
<organism evidence="15 16">
    <name type="scientific">Psychromarinibacter halotolerans</name>
    <dbReference type="NCBI Taxonomy" id="1775175"/>
    <lineage>
        <taxon>Bacteria</taxon>
        <taxon>Pseudomonadati</taxon>
        <taxon>Pseudomonadota</taxon>
        <taxon>Alphaproteobacteria</taxon>
        <taxon>Rhodobacterales</taxon>
        <taxon>Paracoccaceae</taxon>
        <taxon>Psychromarinibacter</taxon>
    </lineage>
</organism>
<evidence type="ECO:0000256" key="4">
    <source>
        <dbReference type="ARBA" id="ARBA00022519"/>
    </source>
</evidence>
<comment type="similarity">
    <text evidence="2">Belongs to the protein kinase superfamily. ADCK protein kinase family.</text>
</comment>
<dbReference type="InterPro" id="IPR045308">
    <property type="entry name" value="UbiB_bact"/>
</dbReference>
<accession>A0ABV7GJI9</accession>
<keyword evidence="6" id="KW-0831">Ubiquinone biosynthesis</keyword>
<dbReference type="PANTHER" id="PTHR10566">
    <property type="entry name" value="CHAPERONE-ACTIVITY OF BC1 COMPLEX CABC1 -RELATED"/>
    <property type="match status" value="1"/>
</dbReference>
<evidence type="ECO:0000256" key="12">
    <source>
        <dbReference type="ARBA" id="ARBA00023136"/>
    </source>
</evidence>
<keyword evidence="10" id="KW-0067">ATP-binding</keyword>
<dbReference type="PANTHER" id="PTHR10566:SF113">
    <property type="entry name" value="PROTEIN ACTIVITY OF BC1 COMPLEX KINASE 7, CHLOROPLASTIC"/>
    <property type="match status" value="1"/>
</dbReference>
<sequence length="509" mass="56643">MRGPHNIWRLIRTGATMERTGAMGVVLDAMDAPPMLRAAARILGWPFKWLGYSGDPAMPPVTRALTALGPAYIKFGQILSTRPDVVGADLAKQLQVLQDKLPPFPVAIAKRTIEAELQHPIEEIFSEFSQPVAAASIAQVHRARLADDGREVAVKVLRPGIERAFRKDVDAFYFAADMIELLSPASRRLRPRDVIEHFEGVVLGELDLRMETSAAAEYAANTAGDEGFRVPQVEWFLSGRRAMALGWAEGIALNDLDAIDAAGHDRRALAERVLQLFLRHALRDGYFHGDMHQGNLKVAPNGDLIALDFGIMGSIDEYTRRVYAEILFGFIRKDYRRVAEVHFEAGYVPADQDVDAFARALRSVGEPIFDLDASRMSMGRLLNHLFEVTERFGMETRTELILLQRTMVVVEGVARSLDPHMNIWRVAQPVVEDYIKQNVGPRAVLNDLSKTLGVLSRVGPRLPEMVEAALSDRKTDPHRPTRPTRWQALLYAGFGGFLVALGVWIGTLI</sequence>
<reference evidence="16" key="1">
    <citation type="journal article" date="2019" name="Int. J. Syst. Evol. Microbiol.">
        <title>The Global Catalogue of Microorganisms (GCM) 10K type strain sequencing project: providing services to taxonomists for standard genome sequencing and annotation.</title>
        <authorList>
            <consortium name="The Broad Institute Genomics Platform"/>
            <consortium name="The Broad Institute Genome Sequencing Center for Infectious Disease"/>
            <person name="Wu L."/>
            <person name="Ma J."/>
        </authorList>
    </citation>
    <scope>NUCLEOTIDE SEQUENCE [LARGE SCALE GENOMIC DNA]</scope>
    <source>
        <strain evidence="16">KCTC 52366</strain>
    </source>
</reference>
<keyword evidence="16" id="KW-1185">Reference proteome</keyword>
<dbReference type="InterPro" id="IPR050154">
    <property type="entry name" value="UbiB_kinase"/>
</dbReference>
<evidence type="ECO:0000256" key="13">
    <source>
        <dbReference type="SAM" id="Phobius"/>
    </source>
</evidence>
<evidence type="ECO:0000256" key="9">
    <source>
        <dbReference type="ARBA" id="ARBA00022777"/>
    </source>
</evidence>
<evidence type="ECO:0000259" key="14">
    <source>
        <dbReference type="Pfam" id="PF03109"/>
    </source>
</evidence>
<keyword evidence="8" id="KW-0547">Nucleotide-binding</keyword>
<keyword evidence="12 13" id="KW-0472">Membrane</keyword>
<evidence type="ECO:0000256" key="6">
    <source>
        <dbReference type="ARBA" id="ARBA00022688"/>
    </source>
</evidence>
<keyword evidence="3" id="KW-1003">Cell membrane</keyword>